<name>A0ABQ8SGD1_PERAM</name>
<keyword evidence="2" id="KW-1185">Reference proteome</keyword>
<dbReference type="EMBL" id="JAJSOF020000027">
    <property type="protein sequence ID" value="KAJ4433068.1"/>
    <property type="molecule type" value="Genomic_DNA"/>
</dbReference>
<evidence type="ECO:0000313" key="1">
    <source>
        <dbReference type="EMBL" id="KAJ4433068.1"/>
    </source>
</evidence>
<comment type="caution">
    <text evidence="1">The sequence shown here is derived from an EMBL/GenBank/DDBJ whole genome shotgun (WGS) entry which is preliminary data.</text>
</comment>
<sequence length="154" mass="17901">MMWNFRVLFIHLSEDVNYVWRQMGAIFSNDCEHAVSKMGQYLCLRDAQTIVRCNRCSPRDILTFYLLGRDSTCIGLHLSPPSTCRHTHVKTDSNATFAFRVNIKSRLRRPERDTGYYGDEIRVKYRPDMMISYGDIRGITNKSNGVIVIFLHST</sequence>
<proteinExistence type="predicted"/>
<dbReference type="Proteomes" id="UP001148838">
    <property type="component" value="Unassembled WGS sequence"/>
</dbReference>
<accession>A0ABQ8SGD1</accession>
<evidence type="ECO:0000313" key="2">
    <source>
        <dbReference type="Proteomes" id="UP001148838"/>
    </source>
</evidence>
<protein>
    <submittedName>
        <fullName evidence="1">Uncharacterized protein</fullName>
    </submittedName>
</protein>
<reference evidence="1 2" key="1">
    <citation type="journal article" date="2022" name="Allergy">
        <title>Genome assembly and annotation of Periplaneta americana reveal a comprehensive cockroach allergen profile.</title>
        <authorList>
            <person name="Wang L."/>
            <person name="Xiong Q."/>
            <person name="Saelim N."/>
            <person name="Wang L."/>
            <person name="Nong W."/>
            <person name="Wan A.T."/>
            <person name="Shi M."/>
            <person name="Liu X."/>
            <person name="Cao Q."/>
            <person name="Hui J.H.L."/>
            <person name="Sookrung N."/>
            <person name="Leung T.F."/>
            <person name="Tungtrongchitr A."/>
            <person name="Tsui S.K.W."/>
        </authorList>
    </citation>
    <scope>NUCLEOTIDE SEQUENCE [LARGE SCALE GENOMIC DNA]</scope>
    <source>
        <strain evidence="1">PWHHKU_190912</strain>
    </source>
</reference>
<organism evidence="1 2">
    <name type="scientific">Periplaneta americana</name>
    <name type="common">American cockroach</name>
    <name type="synonym">Blatta americana</name>
    <dbReference type="NCBI Taxonomy" id="6978"/>
    <lineage>
        <taxon>Eukaryota</taxon>
        <taxon>Metazoa</taxon>
        <taxon>Ecdysozoa</taxon>
        <taxon>Arthropoda</taxon>
        <taxon>Hexapoda</taxon>
        <taxon>Insecta</taxon>
        <taxon>Pterygota</taxon>
        <taxon>Neoptera</taxon>
        <taxon>Polyneoptera</taxon>
        <taxon>Dictyoptera</taxon>
        <taxon>Blattodea</taxon>
        <taxon>Blattoidea</taxon>
        <taxon>Blattidae</taxon>
        <taxon>Blattinae</taxon>
        <taxon>Periplaneta</taxon>
    </lineage>
</organism>
<gene>
    <name evidence="1" type="ORF">ANN_15325</name>
</gene>